<evidence type="ECO:0000256" key="2">
    <source>
        <dbReference type="SAM" id="SignalP"/>
    </source>
</evidence>
<dbReference type="EMBL" id="JAEHOE010000319">
    <property type="protein sequence ID" value="KAG2481950.1"/>
    <property type="molecule type" value="Genomic_DNA"/>
</dbReference>
<feature type="chain" id="PRO_5032690817" description="D-alanyl-D-alanine carboxypeptidase-like core domain-containing protein" evidence="2">
    <location>
        <begin position="19"/>
        <end position="225"/>
    </location>
</feature>
<dbReference type="Pfam" id="PF02557">
    <property type="entry name" value="VanY"/>
    <property type="match status" value="1"/>
</dbReference>
<name>A0A835XER5_9CHLO</name>
<dbReference type="GO" id="GO:0006508">
    <property type="term" value="P:proteolysis"/>
    <property type="evidence" value="ECO:0007669"/>
    <property type="project" value="InterPro"/>
</dbReference>
<dbReference type="OrthoDB" id="10256656at2759"/>
<dbReference type="AlphaFoldDB" id="A0A835XER5"/>
<reference evidence="4" key="1">
    <citation type="journal article" date="2020" name="bioRxiv">
        <title>Comparative genomics of Chlamydomonas.</title>
        <authorList>
            <person name="Craig R.J."/>
            <person name="Hasan A.R."/>
            <person name="Ness R.W."/>
            <person name="Keightley P.D."/>
        </authorList>
    </citation>
    <scope>NUCLEOTIDE SEQUENCE</scope>
    <source>
        <strain evidence="4">CCAP 11/70</strain>
    </source>
</reference>
<feature type="domain" description="D-alanyl-D-alanine carboxypeptidase-like core" evidence="3">
    <location>
        <begin position="85"/>
        <end position="149"/>
    </location>
</feature>
<comment type="caution">
    <text evidence="4">The sequence shown here is derived from an EMBL/GenBank/DDBJ whole genome shotgun (WGS) entry which is preliminary data.</text>
</comment>
<keyword evidence="5" id="KW-1185">Reference proteome</keyword>
<evidence type="ECO:0000259" key="3">
    <source>
        <dbReference type="Pfam" id="PF02557"/>
    </source>
</evidence>
<keyword evidence="2" id="KW-0732">Signal</keyword>
<proteinExistence type="predicted"/>
<feature type="signal peptide" evidence="2">
    <location>
        <begin position="1"/>
        <end position="18"/>
    </location>
</feature>
<dbReference type="Gene3D" id="3.30.1380.10">
    <property type="match status" value="1"/>
</dbReference>
<dbReference type="Proteomes" id="UP000612055">
    <property type="component" value="Unassembled WGS sequence"/>
</dbReference>
<evidence type="ECO:0000313" key="5">
    <source>
        <dbReference type="Proteomes" id="UP000612055"/>
    </source>
</evidence>
<feature type="region of interest" description="Disordered" evidence="1">
    <location>
        <begin position="131"/>
        <end position="150"/>
    </location>
</feature>
<dbReference type="InterPro" id="IPR003709">
    <property type="entry name" value="VanY-like_core_dom"/>
</dbReference>
<organism evidence="4 5">
    <name type="scientific">Edaphochlamys debaryana</name>
    <dbReference type="NCBI Taxonomy" id="47281"/>
    <lineage>
        <taxon>Eukaryota</taxon>
        <taxon>Viridiplantae</taxon>
        <taxon>Chlorophyta</taxon>
        <taxon>core chlorophytes</taxon>
        <taxon>Chlorophyceae</taxon>
        <taxon>CS clade</taxon>
        <taxon>Chlamydomonadales</taxon>
        <taxon>Chlamydomonadales incertae sedis</taxon>
        <taxon>Edaphochlamys</taxon>
    </lineage>
</organism>
<dbReference type="CDD" id="cd14814">
    <property type="entry name" value="Peptidase_M15"/>
    <property type="match status" value="1"/>
</dbReference>
<dbReference type="InterPro" id="IPR009045">
    <property type="entry name" value="Zn_M74/Hedgehog-like"/>
</dbReference>
<dbReference type="GO" id="GO:0008233">
    <property type="term" value="F:peptidase activity"/>
    <property type="evidence" value="ECO:0007669"/>
    <property type="project" value="InterPro"/>
</dbReference>
<protein>
    <recommendedName>
        <fullName evidence="3">D-alanyl-D-alanine carboxypeptidase-like core domain-containing protein</fullName>
    </recommendedName>
</protein>
<evidence type="ECO:0000313" key="4">
    <source>
        <dbReference type="EMBL" id="KAG2481950.1"/>
    </source>
</evidence>
<dbReference type="SUPFAM" id="SSF55166">
    <property type="entry name" value="Hedgehog/DD-peptidase"/>
    <property type="match status" value="1"/>
</dbReference>
<sequence length="225" mass="24471">MLWLLLVGPTVLGPQCWAYGHNCTLGSILDKGSQCGTYAVIGLTRQIAAEIALLNVTLVALTPEQAKHVNCLSAEGCTGLLNPVALDALVEAAKARGKPITLVSMWRSAAQQYLLYQHKALGICGQTNPVSRPGNSNHEGGTGIDVDGTGRQAWKKPLKDVGWKHLSGDPPHFYYLNKKDPNTKYSLMAFQRLWNRHNPTAKIAEDGKYNSETAEALHQAPCQGW</sequence>
<evidence type="ECO:0000256" key="1">
    <source>
        <dbReference type="SAM" id="MobiDB-lite"/>
    </source>
</evidence>
<accession>A0A835XER5</accession>
<gene>
    <name evidence="4" type="ORF">HYH03_019094</name>
</gene>